<proteinExistence type="predicted"/>
<name>A0A212LFQ2_9HYPH</name>
<gene>
    <name evidence="1" type="ORF">KL86PLE_40199</name>
</gene>
<dbReference type="RefSeq" id="WP_288196584.1">
    <property type="nucleotide sequence ID" value="NZ_LT608334.1"/>
</dbReference>
<accession>A0A212LFQ2</accession>
<dbReference type="AlphaFoldDB" id="A0A212LFQ2"/>
<evidence type="ECO:0008006" key="2">
    <source>
        <dbReference type="Google" id="ProtNLM"/>
    </source>
</evidence>
<protein>
    <recommendedName>
        <fullName evidence="2">Carboxymuconolactone decarboxylase-like domain-containing protein</fullName>
    </recommendedName>
</protein>
<evidence type="ECO:0000313" key="1">
    <source>
        <dbReference type="EMBL" id="SCM76394.1"/>
    </source>
</evidence>
<reference evidence="1" key="1">
    <citation type="submission" date="2016-08" db="EMBL/GenBank/DDBJ databases">
        <authorList>
            <person name="Seilhamer J.J."/>
        </authorList>
    </citation>
    <scope>NUCLEOTIDE SEQUENCE</scope>
    <source>
        <strain evidence="1">86</strain>
    </source>
</reference>
<organism evidence="1">
    <name type="scientific">uncultured Pleomorphomonas sp</name>
    <dbReference type="NCBI Taxonomy" id="442121"/>
    <lineage>
        <taxon>Bacteria</taxon>
        <taxon>Pseudomonadati</taxon>
        <taxon>Pseudomonadota</taxon>
        <taxon>Alphaproteobacteria</taxon>
        <taxon>Hyphomicrobiales</taxon>
        <taxon>Pleomorphomonadaceae</taxon>
        <taxon>Pleomorphomonas</taxon>
        <taxon>environmental samples</taxon>
    </lineage>
</organism>
<dbReference type="Gene3D" id="1.20.1290.10">
    <property type="entry name" value="AhpD-like"/>
    <property type="match status" value="1"/>
</dbReference>
<dbReference type="InterPro" id="IPR029032">
    <property type="entry name" value="AhpD-like"/>
</dbReference>
<sequence length="180" mass="19258">MSIVERIDRDGPPTAPEVARIFTALTAEEGRVTNMKATLLQALPAFDAFSHWKDVKAAVRALVGEHGVSVYSHAISTTSGCLLCSTYFRRLLKNEGIEPDEWQPAGDDALLVDLGAVVGQAQPIGAELSGRLKARFDDAAIVNLVAYGATMLATNAFNTAIGIPLDDYLEPYRAPLAETA</sequence>
<dbReference type="SUPFAM" id="SSF69118">
    <property type="entry name" value="AhpD-like"/>
    <property type="match status" value="1"/>
</dbReference>
<dbReference type="EMBL" id="FMJD01000008">
    <property type="protein sequence ID" value="SCM76394.1"/>
    <property type="molecule type" value="Genomic_DNA"/>
</dbReference>